<accession>A0ABV5IUK0</accession>
<name>A0ABV5IUK0_9ACTN</name>
<sequence>MTAPGEGPEQVRLVRVADLADLRFGFAGLSFRRPAARRVLVRTVPEREGLIVVTFPAQHVVEQAFFESAGTGLPDPVPVQPHPAPPVVSRIGGRSTLVFVVGPDDEVPYTAEGLLEAMRRLPLRTVGEEGPANPLRDPAGDPRTAIELPYRLLLSPPPDVRWTHRTAPAGTGGAGRVELWHTRVHDTRARAVWTRDFPGDTPVEPPPDPLTTSLTPADRAALVHLTSDRGLFTEPGHQPYVPVPVEVGHLILSALGGWLDALGSWDPRPTITNISQWRHRAAMGRDHYVRVLYSGFLCPFGYRADLVKVTERKFDPERPEHPAYLAQRLFITCREPVREFQPGTVRRDAAGRRLDALFPFRRVELLTLVTPDLSPPANILTARDGQYAFFPAVRDQDPFLFKVRATDLAGRETEFSTPLLFLTENFNKGAELVAAAEAYNALDPEPVDPGAPPARLSAALRGARVAVAPTAAPDDTTVEAAHLVWGTALPTDRDDQFYQRVPGFLPVLRWASAVVPAVSRLTGALGPRPVRYAQRYQVAAFDRTPAGPGGPVNPGEVFLELIPAAGTSPLVMDFDDQRDRSGGLAAPTLTVAGLSRLTGPVSAARTPPAADAGDPLATVADGTFRPSDFFDAIGAKLFGVIPLSALVKAAGLDKELKAPRFVTQTVNAATGFLADLRRVERQLTGVAARFPAVAAAADRVRTTALTLVRTVEAFIAGTADLGQVDAAFRDFSAALDALGAGLPADVDHAVVALLDHLRQAIAIWENAPAGVLPLRQAIEAAKAGIRLPESVAARLEWTPDIQPWSLREGDPPIFVPHDGHGDPAREGRFSVVVDLRAGLRPDVRPAADVTCTLEEFDLVLLPGVLEAMRLDFRRIRFTVRAGEKPDVEVAFRDVEFIGALSFVETLRRIIPLDGFSDPPTLDVSPKGVLARYGMPLPNLAIGVFSLENISLNAYLDLPFAGTRPLEIGFAFCRRDAPFRLTVSLFGGGGWFGIVLSPDGVRALDAGLEFGAAASIDFGVASGSLSVMAGIYFHLDAATGQAVLFGYFRARGEVDVLGLVSASIELYLELGYEGGDAVGRARITITVEIGFFEESVEISCEKRFGGAGSSLSRTASAGVLESGVMEGGSAATFAQMMAPYRDPVTGARRDPVTEYCAAFAEVGRP</sequence>
<reference evidence="1 2" key="1">
    <citation type="submission" date="2024-09" db="EMBL/GenBank/DDBJ databases">
        <authorList>
            <person name="Sun Q."/>
            <person name="Mori K."/>
        </authorList>
    </citation>
    <scope>NUCLEOTIDE SEQUENCE [LARGE SCALE GENOMIC DNA]</scope>
    <source>
        <strain evidence="1 2">CCM 3426</strain>
    </source>
</reference>
<organism evidence="1 2">
    <name type="scientific">Nonomuraea spiralis</name>
    <dbReference type="NCBI Taxonomy" id="46182"/>
    <lineage>
        <taxon>Bacteria</taxon>
        <taxon>Bacillati</taxon>
        <taxon>Actinomycetota</taxon>
        <taxon>Actinomycetes</taxon>
        <taxon>Streptosporangiales</taxon>
        <taxon>Streptosporangiaceae</taxon>
        <taxon>Nonomuraea</taxon>
    </lineage>
</organism>
<evidence type="ECO:0000313" key="2">
    <source>
        <dbReference type="Proteomes" id="UP001589647"/>
    </source>
</evidence>
<gene>
    <name evidence="1" type="ORF">ACFFV7_44140</name>
</gene>
<comment type="caution">
    <text evidence="1">The sequence shown here is derived from an EMBL/GenBank/DDBJ whole genome shotgun (WGS) entry which is preliminary data.</text>
</comment>
<dbReference type="Proteomes" id="UP001589647">
    <property type="component" value="Unassembled WGS sequence"/>
</dbReference>
<dbReference type="RefSeq" id="WP_189648391.1">
    <property type="nucleotide sequence ID" value="NZ_BMRC01000007.1"/>
</dbReference>
<keyword evidence="2" id="KW-1185">Reference proteome</keyword>
<evidence type="ECO:0000313" key="1">
    <source>
        <dbReference type="EMBL" id="MFB9208236.1"/>
    </source>
</evidence>
<dbReference type="EMBL" id="JBHMEI010000067">
    <property type="protein sequence ID" value="MFB9208236.1"/>
    <property type="molecule type" value="Genomic_DNA"/>
</dbReference>
<protein>
    <submittedName>
        <fullName evidence="1">Uncharacterized protein</fullName>
    </submittedName>
</protein>
<proteinExistence type="predicted"/>